<dbReference type="InterPro" id="IPR000361">
    <property type="entry name" value="ATAP_core_dom"/>
</dbReference>
<evidence type="ECO:0000256" key="7">
    <source>
        <dbReference type="ARBA" id="ARBA00039743"/>
    </source>
</evidence>
<evidence type="ECO:0000313" key="9">
    <source>
        <dbReference type="EMBL" id="KAF7276688.1"/>
    </source>
</evidence>
<dbReference type="GO" id="GO:0051537">
    <property type="term" value="F:2 iron, 2 sulfur cluster binding"/>
    <property type="evidence" value="ECO:0007669"/>
    <property type="project" value="TreeGrafter"/>
</dbReference>
<dbReference type="NCBIfam" id="TIGR02011">
    <property type="entry name" value="IscA"/>
    <property type="match status" value="1"/>
</dbReference>
<evidence type="ECO:0000259" key="8">
    <source>
        <dbReference type="Pfam" id="PF01521"/>
    </source>
</evidence>
<dbReference type="EMBL" id="JAACXV010005968">
    <property type="protein sequence ID" value="KAF7276688.1"/>
    <property type="molecule type" value="Genomic_DNA"/>
</dbReference>
<dbReference type="Pfam" id="PF01521">
    <property type="entry name" value="Fe-S_biosyn"/>
    <property type="match status" value="1"/>
</dbReference>
<dbReference type="GO" id="GO:0005829">
    <property type="term" value="C:cytosol"/>
    <property type="evidence" value="ECO:0007669"/>
    <property type="project" value="TreeGrafter"/>
</dbReference>
<keyword evidence="5" id="KW-0408">Iron</keyword>
<proteinExistence type="inferred from homology"/>
<dbReference type="InterPro" id="IPR035903">
    <property type="entry name" value="HesB-like_dom_sf"/>
</dbReference>
<comment type="similarity">
    <text evidence="2">Belongs to the HesB/IscA family.</text>
</comment>
<keyword evidence="4" id="KW-0479">Metal-binding</keyword>
<evidence type="ECO:0000256" key="3">
    <source>
        <dbReference type="ARBA" id="ARBA00014591"/>
    </source>
</evidence>
<reference evidence="9" key="1">
    <citation type="submission" date="2020-08" db="EMBL/GenBank/DDBJ databases">
        <title>Genome sequencing and assembly of the red palm weevil Rhynchophorus ferrugineus.</title>
        <authorList>
            <person name="Dias G.B."/>
            <person name="Bergman C.M."/>
            <person name="Manee M."/>
        </authorList>
    </citation>
    <scope>NUCLEOTIDE SEQUENCE</scope>
    <source>
        <strain evidence="9">AA-2017</strain>
        <tissue evidence="9">Whole larva</tissue>
    </source>
</reference>
<dbReference type="PROSITE" id="PS01152">
    <property type="entry name" value="HESB"/>
    <property type="match status" value="1"/>
</dbReference>
<dbReference type="Proteomes" id="UP000625711">
    <property type="component" value="Unassembled WGS sequence"/>
</dbReference>
<name>A0A834MAH8_RHYFE</name>
<protein>
    <recommendedName>
        <fullName evidence="3">Iron-binding protein IscA</fullName>
    </recommendedName>
    <alternativeName>
        <fullName evidence="7">Iron-sulfur cluster assembly 1 homolog, mitochondrial</fullName>
    </alternativeName>
    <alternativeName>
        <fullName evidence="6">Iron-sulfur cluster assembly protein</fullName>
    </alternativeName>
</protein>
<dbReference type="InterPro" id="IPR016092">
    <property type="entry name" value="ATAP"/>
</dbReference>
<keyword evidence="10" id="KW-1185">Reference proteome</keyword>
<evidence type="ECO:0000256" key="4">
    <source>
        <dbReference type="ARBA" id="ARBA00022723"/>
    </source>
</evidence>
<dbReference type="FunFam" id="2.60.300.12:FF:000001">
    <property type="entry name" value="Iron-binding protein IscA"/>
    <property type="match status" value="1"/>
</dbReference>
<comment type="caution">
    <text evidence="9">The sequence shown here is derived from an EMBL/GenBank/DDBJ whole genome shotgun (WGS) entry which is preliminary data.</text>
</comment>
<dbReference type="SUPFAM" id="SSF89360">
    <property type="entry name" value="HesB-like domain"/>
    <property type="match status" value="1"/>
</dbReference>
<dbReference type="PANTHER" id="PTHR10072:SF41">
    <property type="entry name" value="IRON-SULFUR CLUSTER ASSEMBLY 1 HOMOLOG, MITOCHONDRIAL"/>
    <property type="match status" value="1"/>
</dbReference>
<comment type="cofactor">
    <cofactor evidence="1">
        <name>Fe cation</name>
        <dbReference type="ChEBI" id="CHEBI:24875"/>
    </cofactor>
</comment>
<evidence type="ECO:0000313" key="10">
    <source>
        <dbReference type="Proteomes" id="UP000625711"/>
    </source>
</evidence>
<evidence type="ECO:0000256" key="2">
    <source>
        <dbReference type="ARBA" id="ARBA00006718"/>
    </source>
</evidence>
<feature type="domain" description="Core" evidence="8">
    <location>
        <begin position="2"/>
        <end position="102"/>
    </location>
</feature>
<dbReference type="OrthoDB" id="448954at2759"/>
<dbReference type="InterPro" id="IPR011302">
    <property type="entry name" value="IscA_proteobact"/>
</dbReference>
<dbReference type="NCBIfam" id="TIGR00049">
    <property type="entry name" value="iron-sulfur cluster assembly accessory protein"/>
    <property type="match status" value="1"/>
</dbReference>
<accession>A0A834MAH8</accession>
<organism evidence="9 10">
    <name type="scientific">Rhynchophorus ferrugineus</name>
    <name type="common">Red palm weevil</name>
    <name type="synonym">Curculio ferrugineus</name>
    <dbReference type="NCBI Taxonomy" id="354439"/>
    <lineage>
        <taxon>Eukaryota</taxon>
        <taxon>Metazoa</taxon>
        <taxon>Ecdysozoa</taxon>
        <taxon>Arthropoda</taxon>
        <taxon>Hexapoda</taxon>
        <taxon>Insecta</taxon>
        <taxon>Pterygota</taxon>
        <taxon>Neoptera</taxon>
        <taxon>Endopterygota</taxon>
        <taxon>Coleoptera</taxon>
        <taxon>Polyphaga</taxon>
        <taxon>Cucujiformia</taxon>
        <taxon>Curculionidae</taxon>
        <taxon>Dryophthorinae</taxon>
        <taxon>Rhynchophorus</taxon>
    </lineage>
</organism>
<dbReference type="GO" id="GO:0046872">
    <property type="term" value="F:metal ion binding"/>
    <property type="evidence" value="ECO:0007669"/>
    <property type="project" value="UniProtKB-KW"/>
</dbReference>
<dbReference type="InterPro" id="IPR017870">
    <property type="entry name" value="FeS_cluster_insertion_CS"/>
</dbReference>
<dbReference type="AlphaFoldDB" id="A0A834MAH8"/>
<dbReference type="GO" id="GO:0016226">
    <property type="term" value="P:iron-sulfur cluster assembly"/>
    <property type="evidence" value="ECO:0007669"/>
    <property type="project" value="InterPro"/>
</dbReference>
<sequence length="106" mass="11527">MIHLTESAAQHVANFITSRGKGEGIRLGVKTSGCSGLAYVLEFVDEANPHDTVFENHGVKVFVDPKSLVYLDGLEMDYVKNGLNEGFEFNNPNQKGECGCGESFTV</sequence>
<dbReference type="InterPro" id="IPR050322">
    <property type="entry name" value="Fe-S_cluster_asmbl/transfer"/>
</dbReference>
<gene>
    <name evidence="9" type="ORF">GWI33_009920</name>
</gene>
<evidence type="ECO:0000256" key="5">
    <source>
        <dbReference type="ARBA" id="ARBA00023004"/>
    </source>
</evidence>
<evidence type="ECO:0000256" key="1">
    <source>
        <dbReference type="ARBA" id="ARBA00001962"/>
    </source>
</evidence>
<evidence type="ECO:0000256" key="6">
    <source>
        <dbReference type="ARBA" id="ARBA00032050"/>
    </source>
</evidence>
<dbReference type="PANTHER" id="PTHR10072">
    <property type="entry name" value="IRON-SULFUR CLUSTER ASSEMBLY PROTEIN"/>
    <property type="match status" value="1"/>
</dbReference>
<dbReference type="Gene3D" id="2.60.300.12">
    <property type="entry name" value="HesB-like domain"/>
    <property type="match status" value="1"/>
</dbReference>